<feature type="domain" description="G-patch" evidence="2">
    <location>
        <begin position="105"/>
        <end position="151"/>
    </location>
</feature>
<dbReference type="SMART" id="SM01173">
    <property type="entry name" value="DUF4187"/>
    <property type="match status" value="1"/>
</dbReference>
<dbReference type="Pfam" id="PF13821">
    <property type="entry name" value="DUF4187"/>
    <property type="match status" value="1"/>
</dbReference>
<dbReference type="Proteomes" id="UP001489004">
    <property type="component" value="Unassembled WGS sequence"/>
</dbReference>
<dbReference type="AlphaFoldDB" id="A0AAW1R6D4"/>
<proteinExistence type="predicted"/>
<sequence length="284" mass="31418">MRTVMSGPTKPEQVQRKQPRRVFHSWLPPSSDSGATSDGHQSAGPRVEAEVEGGEELDAMLAEYERAAAADKQAAEEAAAGCPSSNAPKTMVQARDDGLAQPLPSDNRGFALLSKMGYQPGSGLGKHASGQTTPLPLLPKSARSGLGIDEAKRRQVELRREQQQLRGVKRARVDKQWQVAFKQQQSTRLADRHAAELLTSARQVCQTLDERAGLEASIMWPCQVNTDDNIEPDNDWEATSAQDRLEDVVLYLRERHYYCVYCGCQYDDASDLARSCPGREEEQH</sequence>
<evidence type="ECO:0000259" key="2">
    <source>
        <dbReference type="PROSITE" id="PS50174"/>
    </source>
</evidence>
<organism evidence="3 4">
    <name type="scientific">[Myrmecia] bisecta</name>
    <dbReference type="NCBI Taxonomy" id="41462"/>
    <lineage>
        <taxon>Eukaryota</taxon>
        <taxon>Viridiplantae</taxon>
        <taxon>Chlorophyta</taxon>
        <taxon>core chlorophytes</taxon>
        <taxon>Trebouxiophyceae</taxon>
        <taxon>Trebouxiales</taxon>
        <taxon>Trebouxiaceae</taxon>
        <taxon>Myrmecia</taxon>
    </lineage>
</organism>
<dbReference type="GO" id="GO:0000776">
    <property type="term" value="C:kinetochore"/>
    <property type="evidence" value="ECO:0007669"/>
    <property type="project" value="TreeGrafter"/>
</dbReference>
<protein>
    <recommendedName>
        <fullName evidence="2">G-patch domain-containing protein</fullName>
    </recommendedName>
</protein>
<reference evidence="3 4" key="1">
    <citation type="journal article" date="2024" name="Nat. Commun.">
        <title>Phylogenomics reveals the evolutionary origins of lichenization in chlorophyte algae.</title>
        <authorList>
            <person name="Puginier C."/>
            <person name="Libourel C."/>
            <person name="Otte J."/>
            <person name="Skaloud P."/>
            <person name="Haon M."/>
            <person name="Grisel S."/>
            <person name="Petersen M."/>
            <person name="Berrin J.G."/>
            <person name="Delaux P.M."/>
            <person name="Dal Grande F."/>
            <person name="Keller J."/>
        </authorList>
    </citation>
    <scope>NUCLEOTIDE SEQUENCE [LARGE SCALE GENOMIC DNA]</scope>
    <source>
        <strain evidence="3 4">SAG 2043</strain>
    </source>
</reference>
<name>A0AAW1R6D4_9CHLO</name>
<evidence type="ECO:0000256" key="1">
    <source>
        <dbReference type="SAM" id="MobiDB-lite"/>
    </source>
</evidence>
<accession>A0AAW1R6D4</accession>
<evidence type="ECO:0000313" key="3">
    <source>
        <dbReference type="EMBL" id="KAK9829286.1"/>
    </source>
</evidence>
<dbReference type="PANTHER" id="PTHR21032:SF0">
    <property type="entry name" value="G PATCH DOMAIN-CONTAINING PROTEIN 11"/>
    <property type="match status" value="1"/>
</dbReference>
<feature type="region of interest" description="Disordered" evidence="1">
    <location>
        <begin position="122"/>
        <end position="142"/>
    </location>
</feature>
<dbReference type="InterPro" id="IPR025239">
    <property type="entry name" value="DUF4187"/>
</dbReference>
<feature type="compositionally biased region" description="Polar residues" evidence="1">
    <location>
        <begin position="28"/>
        <end position="40"/>
    </location>
</feature>
<gene>
    <name evidence="3" type="ORF">WJX72_004951</name>
</gene>
<feature type="compositionally biased region" description="Basic and acidic residues" evidence="1">
    <location>
        <begin position="63"/>
        <end position="75"/>
    </location>
</feature>
<dbReference type="GO" id="GO:0003676">
    <property type="term" value="F:nucleic acid binding"/>
    <property type="evidence" value="ECO:0007669"/>
    <property type="project" value="InterPro"/>
</dbReference>
<dbReference type="PANTHER" id="PTHR21032">
    <property type="entry name" value="G PATCH DOMAIN-CONTAINING PROTEIN 11"/>
    <property type="match status" value="1"/>
</dbReference>
<dbReference type="InterPro" id="IPR000467">
    <property type="entry name" value="G_patch_dom"/>
</dbReference>
<dbReference type="Pfam" id="PF01585">
    <property type="entry name" value="G-patch"/>
    <property type="match status" value="1"/>
</dbReference>
<dbReference type="SMART" id="SM00443">
    <property type="entry name" value="G_patch"/>
    <property type="match status" value="1"/>
</dbReference>
<keyword evidence="4" id="KW-1185">Reference proteome</keyword>
<evidence type="ECO:0000313" key="4">
    <source>
        <dbReference type="Proteomes" id="UP001489004"/>
    </source>
</evidence>
<feature type="region of interest" description="Disordered" evidence="1">
    <location>
        <begin position="1"/>
        <end position="93"/>
    </location>
</feature>
<dbReference type="EMBL" id="JALJOR010000001">
    <property type="protein sequence ID" value="KAK9829286.1"/>
    <property type="molecule type" value="Genomic_DNA"/>
</dbReference>
<dbReference type="InterPro" id="IPR039249">
    <property type="entry name" value="GPATCH11"/>
</dbReference>
<comment type="caution">
    <text evidence="3">The sequence shown here is derived from an EMBL/GenBank/DDBJ whole genome shotgun (WGS) entry which is preliminary data.</text>
</comment>
<dbReference type="PROSITE" id="PS50174">
    <property type="entry name" value="G_PATCH"/>
    <property type="match status" value="1"/>
</dbReference>